<reference evidence="2" key="1">
    <citation type="journal article" date="2016" name="Genome Announc.">
        <title>Draft genome sequences of fungus Aspergillus calidoustus.</title>
        <authorList>
            <person name="Horn F."/>
            <person name="Linde J."/>
            <person name="Mattern D.J."/>
            <person name="Walther G."/>
            <person name="Guthke R."/>
            <person name="Scherlach K."/>
            <person name="Martin K."/>
            <person name="Brakhage A.A."/>
            <person name="Petzke L."/>
            <person name="Valiante V."/>
        </authorList>
    </citation>
    <scope>NUCLEOTIDE SEQUENCE [LARGE SCALE GENOMIC DNA]</scope>
    <source>
        <strain evidence="2">SF006504</strain>
    </source>
</reference>
<gene>
    <name evidence="1" type="ORF">ASPCAL12923</name>
</gene>
<dbReference type="AlphaFoldDB" id="A0A0U5GBT7"/>
<keyword evidence="2" id="KW-1185">Reference proteome</keyword>
<organism evidence="1 2">
    <name type="scientific">Aspergillus calidoustus</name>
    <dbReference type="NCBI Taxonomy" id="454130"/>
    <lineage>
        <taxon>Eukaryota</taxon>
        <taxon>Fungi</taxon>
        <taxon>Dikarya</taxon>
        <taxon>Ascomycota</taxon>
        <taxon>Pezizomycotina</taxon>
        <taxon>Eurotiomycetes</taxon>
        <taxon>Eurotiomycetidae</taxon>
        <taxon>Eurotiales</taxon>
        <taxon>Aspergillaceae</taxon>
        <taxon>Aspergillus</taxon>
        <taxon>Aspergillus subgen. Nidulantes</taxon>
    </lineage>
</organism>
<dbReference type="OrthoDB" id="2426273at2759"/>
<dbReference type="PANTHER" id="PTHR39596">
    <property type="match status" value="1"/>
</dbReference>
<dbReference type="PANTHER" id="PTHR39596:SF2">
    <property type="entry name" value="HET DOMAIN PROTEIN (AFU_ORTHOLOGUE AFUA_1G17550)-RELATED"/>
    <property type="match status" value="1"/>
</dbReference>
<evidence type="ECO:0000313" key="1">
    <source>
        <dbReference type="EMBL" id="CEL09794.1"/>
    </source>
</evidence>
<dbReference type="EMBL" id="CDMC01000015">
    <property type="protein sequence ID" value="CEL09794.1"/>
    <property type="molecule type" value="Genomic_DNA"/>
</dbReference>
<protein>
    <recommendedName>
        <fullName evidence="3">Heterokaryon incompatibility domain-containing protein</fullName>
    </recommendedName>
</protein>
<dbReference type="OMA" id="IECWLYF"/>
<dbReference type="Proteomes" id="UP000054771">
    <property type="component" value="Unassembled WGS sequence"/>
</dbReference>
<evidence type="ECO:0000313" key="2">
    <source>
        <dbReference type="Proteomes" id="UP000054771"/>
    </source>
</evidence>
<evidence type="ECO:0008006" key="3">
    <source>
        <dbReference type="Google" id="ProtNLM"/>
    </source>
</evidence>
<name>A0A0U5GBT7_ASPCI</name>
<accession>A0A0U5GBT7</accession>
<proteinExistence type="predicted"/>
<dbReference type="STRING" id="454130.A0A0U5GBT7"/>
<sequence>MAEHVFLPDEPPKPLRIVYDGILYDGSDWVTYPVRQGWYSEPWTPKFHQGKIPEEYHPAIRSWLYFGLLHYVFGDDLDQADFLLTEEGDGDGDGDGEEKGEQRQYLTTKHLEKYIGSAKEWKKKGYGERSVEIVGKVCGQLPRYTPYLSPQMGFAIQLICQALWYVANKRDGPHEKPSHVLKWMFARPDLAEHMVQNGWCPLDAEKCRQAGGEVDTAAYLLQLVRTKAAWNKRNHTLCRKTECIADNVDESLYVTRHVEEGCSCEHVHADIPALHEILEEGGIPLVEITPPEEEGGDYTIKVVKKRSSTRYASISHVWADGLGNPHTNSLPNCQLGLLYERARMLLTDKEYVPKYENGPYGPLHTGAARLAHRAFLSSRRGDNSVLVWIDTLCIPHAREVRGLAIQRIRDTYLGAYRTMIIDSEIRQVESSPASSLELCLRVIYCSGWIRRLWTLQEGLAAKSRLYVLLADKAVNVSTIADELLTKHEKGKVPLLQERIVYLAVGTWYSYFQHTIDFASKFERFVSFVASPFVEGEDLSQEQLVSWNWFNVATRASSKDGDRPIVLAGVLNLDVGEILKVKGSDERMRKLYSMLAGFPKNVLFLAGPRFEEDGMRWAVKVCRYTDEVQYLGGDPGKITPRGLHITDIPSWIFEPPKILDLRRYLQDDDRQYWNDWNDMPVSDESVPGTNLLLKMREPVDIHPDEKYGIILHEIRSARPGELHNCALVSLQTTEDEVHYARYLGVGTIQAFDFSKSLFPKEGYLIWGSWDELQKPEWVVG</sequence>